<accession>A0AAD4LU03</accession>
<dbReference type="Gene3D" id="3.80.10.10">
    <property type="entry name" value="Ribonuclease Inhibitor"/>
    <property type="match status" value="1"/>
</dbReference>
<sequence>MGSSYQLQQQAIDAEIRSLEGSIRALKLRRNTFAPISSLPNEVIAIIFSFLRARVTLFAIKPGKKPDGLAWLRVAHVCHQWREIALNQPHFWSHVDFTAVSSAGAAEILSRAKTVPLHLEVGAPVGLWDDARFGPFQKELQDRVPHICRLAISAEPFHLHRILKGLIMPAPTLEFLSLASENDHRGGAAFVPDSLFDGSTPRLSSLELWNCDISWMSPLLGSLKHLEIRSPFKWPSLSVWLDALDQMPQLKTLALHRASPVAPWGLIPSEVERAVTLPSLTHFEVSSPARYCGFALAHLILPALTSLCVVAESSRRDYSDVQEILTFVSRHAHGPQDSRPLQSVLVRSNGMGVEIVAWTSPDVHVELSEQISVSDARHSGRVSFSITNSDDWSPRVDTGTLSAVMEALPLDGLVTFTAQNRFNRQFWLWHAPKWPLLRHVRLTPAAERGFREMLMEDNKRRGGPLLPLLKTLVLVDVALLERRNLRLCDALTKRVEQGVPLETLDLRKCLATGHAIELLSKIVVDVLAPEKTYETGSDLVSEAGARLIYVEDEYSEVEDYDEDDADTGSDDEVQDMDGDTSSDIYGEGEAVYW</sequence>
<reference evidence="3" key="1">
    <citation type="submission" date="2022-01" db="EMBL/GenBank/DDBJ databases">
        <title>Comparative genomics reveals a dynamic genome evolution in the ectomycorrhizal milk-cap (Lactarius) mushrooms.</title>
        <authorList>
            <consortium name="DOE Joint Genome Institute"/>
            <person name="Lebreton A."/>
            <person name="Tang N."/>
            <person name="Kuo A."/>
            <person name="LaButti K."/>
            <person name="Drula E."/>
            <person name="Barry K."/>
            <person name="Clum A."/>
            <person name="Lipzen A."/>
            <person name="Mousain D."/>
            <person name="Ng V."/>
            <person name="Wang R."/>
            <person name="Wang X."/>
            <person name="Dai Y."/>
            <person name="Henrissat B."/>
            <person name="Grigoriev I.V."/>
            <person name="Guerin-Laguette A."/>
            <person name="Yu F."/>
            <person name="Martin F.M."/>
        </authorList>
    </citation>
    <scope>NUCLEOTIDE SEQUENCE</scope>
    <source>
        <strain evidence="3">QP</strain>
    </source>
</reference>
<dbReference type="Gene3D" id="1.20.1280.50">
    <property type="match status" value="1"/>
</dbReference>
<feature type="compositionally biased region" description="Acidic residues" evidence="1">
    <location>
        <begin position="554"/>
        <end position="580"/>
    </location>
</feature>
<evidence type="ECO:0000256" key="1">
    <source>
        <dbReference type="SAM" id="MobiDB-lite"/>
    </source>
</evidence>
<dbReference type="InterPro" id="IPR001810">
    <property type="entry name" value="F-box_dom"/>
</dbReference>
<dbReference type="Pfam" id="PF12937">
    <property type="entry name" value="F-box-like"/>
    <property type="match status" value="1"/>
</dbReference>
<dbReference type="Proteomes" id="UP001201163">
    <property type="component" value="Unassembled WGS sequence"/>
</dbReference>
<dbReference type="SUPFAM" id="SSF52047">
    <property type="entry name" value="RNI-like"/>
    <property type="match status" value="1"/>
</dbReference>
<comment type="caution">
    <text evidence="3">The sequence shown here is derived from an EMBL/GenBank/DDBJ whole genome shotgun (WGS) entry which is preliminary data.</text>
</comment>
<dbReference type="SUPFAM" id="SSF81383">
    <property type="entry name" value="F-box domain"/>
    <property type="match status" value="1"/>
</dbReference>
<dbReference type="EMBL" id="JAKELL010000004">
    <property type="protein sequence ID" value="KAH8999513.1"/>
    <property type="molecule type" value="Genomic_DNA"/>
</dbReference>
<evidence type="ECO:0000313" key="3">
    <source>
        <dbReference type="EMBL" id="KAH8999513.1"/>
    </source>
</evidence>
<keyword evidence="4" id="KW-1185">Reference proteome</keyword>
<dbReference type="InterPro" id="IPR036047">
    <property type="entry name" value="F-box-like_dom_sf"/>
</dbReference>
<name>A0AAD4LU03_9AGAM</name>
<proteinExistence type="predicted"/>
<dbReference type="InterPro" id="IPR032675">
    <property type="entry name" value="LRR_dom_sf"/>
</dbReference>
<evidence type="ECO:0000313" key="4">
    <source>
        <dbReference type="Proteomes" id="UP001201163"/>
    </source>
</evidence>
<evidence type="ECO:0000259" key="2">
    <source>
        <dbReference type="Pfam" id="PF12937"/>
    </source>
</evidence>
<feature type="domain" description="F-box" evidence="2">
    <location>
        <begin position="36"/>
        <end position="97"/>
    </location>
</feature>
<protein>
    <recommendedName>
        <fullName evidence="2">F-box domain-containing protein</fullName>
    </recommendedName>
</protein>
<feature type="region of interest" description="Disordered" evidence="1">
    <location>
        <begin position="554"/>
        <end position="593"/>
    </location>
</feature>
<gene>
    <name evidence="3" type="ORF">EDB92DRAFT_2111491</name>
</gene>
<dbReference type="AlphaFoldDB" id="A0AAD4LU03"/>
<organism evidence="3 4">
    <name type="scientific">Lactarius akahatsu</name>
    <dbReference type="NCBI Taxonomy" id="416441"/>
    <lineage>
        <taxon>Eukaryota</taxon>
        <taxon>Fungi</taxon>
        <taxon>Dikarya</taxon>
        <taxon>Basidiomycota</taxon>
        <taxon>Agaricomycotina</taxon>
        <taxon>Agaricomycetes</taxon>
        <taxon>Russulales</taxon>
        <taxon>Russulaceae</taxon>
        <taxon>Lactarius</taxon>
    </lineage>
</organism>